<keyword evidence="6" id="KW-1133">Transmembrane helix</keyword>
<feature type="compositionally biased region" description="Polar residues" evidence="5">
    <location>
        <begin position="1"/>
        <end position="21"/>
    </location>
</feature>
<dbReference type="PANTHER" id="PTHR43289">
    <property type="entry name" value="MITOGEN-ACTIVATED PROTEIN KINASE KINASE KINASE 20-RELATED"/>
    <property type="match status" value="1"/>
</dbReference>
<evidence type="ECO:0000313" key="10">
    <source>
        <dbReference type="Proteomes" id="UP000199290"/>
    </source>
</evidence>
<evidence type="ECO:0000259" key="7">
    <source>
        <dbReference type="PROSITE" id="PS50011"/>
    </source>
</evidence>
<evidence type="ECO:0000256" key="2">
    <source>
        <dbReference type="ARBA" id="ARBA00022741"/>
    </source>
</evidence>
<feature type="transmembrane region" description="Helical" evidence="6">
    <location>
        <begin position="560"/>
        <end position="580"/>
    </location>
</feature>
<sequence length="581" mass="65151">MKETTLTMASTLSITTGQHSQAGRKPVNQDFHGLLVPDNHQLVTKGIAVALADGISSSNVSQVASESAVAGFLTDYYSTPDSWSVKQSAQRVLRATNAWLHAQTRQSQYRYDRDRGYVCTLSVMVLKSATAHLFHVGDSRIYRVHPDRLEQLTSDHRLWLSPEQSCLTRAMGIGHQLDIDYHQIGIVPGDTFLLTTDGVHEHLEDRTMAATIHAAGDELDQAAQALVAQALENGSDDNLTAQVIRVDSVASDTDNAELFRELSERPFADELRPGQLLDGYRILRQIHASSRSHVYLAEDEDSAARVVLKLPSMEQRHDPAYLEQFSTEQWIARRINNPHVVRPFEPDRRGTVLYQATRFVEGCTLRQWMLDNPKPTLEKVRSLVEQIARGLRAFHRLEMVHQDLKPENIMVDAHGTVTLIDFGATRVAGLEEAAPSINTGPRGAALYSAPETLFGEPATWLADQFSMGVISYQLLTGNLPYGAEIPKARGTSDLKRLSYRPARQLRDDVPGWVDHAIARAVHLQPYKRYPALSEYLTELRRPGQDWQQRQQQPLMERQPVVFWQTVSALLLLALLTVLAIR</sequence>
<keyword evidence="10" id="KW-1185">Reference proteome</keyword>
<dbReference type="CDD" id="cd14014">
    <property type="entry name" value="STKc_PknB_like"/>
    <property type="match status" value="1"/>
</dbReference>
<dbReference type="Gene3D" id="3.30.200.20">
    <property type="entry name" value="Phosphorylase Kinase, domain 1"/>
    <property type="match status" value="1"/>
</dbReference>
<dbReference type="InterPro" id="IPR008271">
    <property type="entry name" value="Ser/Thr_kinase_AS"/>
</dbReference>
<dbReference type="SUPFAM" id="SSF56112">
    <property type="entry name" value="Protein kinase-like (PK-like)"/>
    <property type="match status" value="1"/>
</dbReference>
<dbReference type="GO" id="GO:0005524">
    <property type="term" value="F:ATP binding"/>
    <property type="evidence" value="ECO:0007669"/>
    <property type="project" value="UniProtKB-KW"/>
</dbReference>
<keyword evidence="3" id="KW-0418">Kinase</keyword>
<evidence type="ECO:0000256" key="4">
    <source>
        <dbReference type="ARBA" id="ARBA00022840"/>
    </source>
</evidence>
<proteinExistence type="predicted"/>
<dbReference type="Proteomes" id="UP000199290">
    <property type="component" value="Unassembled WGS sequence"/>
</dbReference>
<dbReference type="EMBL" id="FOYV01000001">
    <property type="protein sequence ID" value="SFR49287.1"/>
    <property type="molecule type" value="Genomic_DNA"/>
</dbReference>
<evidence type="ECO:0000256" key="3">
    <source>
        <dbReference type="ARBA" id="ARBA00022777"/>
    </source>
</evidence>
<dbReference type="Gene3D" id="1.10.510.10">
    <property type="entry name" value="Transferase(Phosphotransferase) domain 1"/>
    <property type="match status" value="1"/>
</dbReference>
<dbReference type="CDD" id="cd00143">
    <property type="entry name" value="PP2Cc"/>
    <property type="match status" value="1"/>
</dbReference>
<evidence type="ECO:0000256" key="6">
    <source>
        <dbReference type="SAM" id="Phobius"/>
    </source>
</evidence>
<dbReference type="Pfam" id="PF00069">
    <property type="entry name" value="Pkinase"/>
    <property type="match status" value="1"/>
</dbReference>
<dbReference type="PROSITE" id="PS50011">
    <property type="entry name" value="PROTEIN_KINASE_DOM"/>
    <property type="match status" value="1"/>
</dbReference>
<dbReference type="SMART" id="SM00331">
    <property type="entry name" value="PP2C_SIG"/>
    <property type="match status" value="1"/>
</dbReference>
<dbReference type="PANTHER" id="PTHR43289:SF6">
    <property type="entry name" value="SERINE_THREONINE-PROTEIN KINASE NEKL-3"/>
    <property type="match status" value="1"/>
</dbReference>
<dbReference type="SMART" id="SM00332">
    <property type="entry name" value="PP2Cc"/>
    <property type="match status" value="1"/>
</dbReference>
<accession>A0A1I6H4Q9</accession>
<keyword evidence="6" id="KW-0812">Transmembrane</keyword>
<feature type="region of interest" description="Disordered" evidence="5">
    <location>
        <begin position="1"/>
        <end position="24"/>
    </location>
</feature>
<gene>
    <name evidence="9" type="ORF">SAMN04488073_2261</name>
</gene>
<dbReference type="InterPro" id="IPR001932">
    <property type="entry name" value="PPM-type_phosphatase-like_dom"/>
</dbReference>
<dbReference type="Gene3D" id="3.60.40.10">
    <property type="entry name" value="PPM-type phosphatase domain"/>
    <property type="match status" value="1"/>
</dbReference>
<dbReference type="PROSITE" id="PS51746">
    <property type="entry name" value="PPM_2"/>
    <property type="match status" value="1"/>
</dbReference>
<keyword evidence="4" id="KW-0067">ATP-binding</keyword>
<organism evidence="9 10">
    <name type="scientific">Marinobacter gudaonensis</name>
    <dbReference type="NCBI Taxonomy" id="375760"/>
    <lineage>
        <taxon>Bacteria</taxon>
        <taxon>Pseudomonadati</taxon>
        <taxon>Pseudomonadota</taxon>
        <taxon>Gammaproteobacteria</taxon>
        <taxon>Pseudomonadales</taxon>
        <taxon>Marinobacteraceae</taxon>
        <taxon>Marinobacter</taxon>
    </lineage>
</organism>
<name>A0A1I6H4Q9_9GAMM</name>
<feature type="domain" description="PPM-type phosphatase" evidence="8">
    <location>
        <begin position="15"/>
        <end position="246"/>
    </location>
</feature>
<dbReference type="SMART" id="SM00220">
    <property type="entry name" value="S_TKc"/>
    <property type="match status" value="1"/>
</dbReference>
<feature type="domain" description="Protein kinase" evidence="7">
    <location>
        <begin position="280"/>
        <end position="555"/>
    </location>
</feature>
<dbReference type="GO" id="GO:0004674">
    <property type="term" value="F:protein serine/threonine kinase activity"/>
    <property type="evidence" value="ECO:0007669"/>
    <property type="project" value="TreeGrafter"/>
</dbReference>
<dbReference type="PROSITE" id="PS00108">
    <property type="entry name" value="PROTEIN_KINASE_ST"/>
    <property type="match status" value="1"/>
</dbReference>
<evidence type="ECO:0000256" key="5">
    <source>
        <dbReference type="SAM" id="MobiDB-lite"/>
    </source>
</evidence>
<dbReference type="InterPro" id="IPR011009">
    <property type="entry name" value="Kinase-like_dom_sf"/>
</dbReference>
<dbReference type="STRING" id="375760.SAMN04488073_2261"/>
<keyword evidence="1" id="KW-0808">Transferase</keyword>
<dbReference type="InterPro" id="IPR036457">
    <property type="entry name" value="PPM-type-like_dom_sf"/>
</dbReference>
<dbReference type="SUPFAM" id="SSF81606">
    <property type="entry name" value="PP2C-like"/>
    <property type="match status" value="1"/>
</dbReference>
<keyword evidence="2" id="KW-0547">Nucleotide-binding</keyword>
<evidence type="ECO:0000313" key="9">
    <source>
        <dbReference type="EMBL" id="SFR49287.1"/>
    </source>
</evidence>
<evidence type="ECO:0000259" key="8">
    <source>
        <dbReference type="PROSITE" id="PS51746"/>
    </source>
</evidence>
<keyword evidence="6" id="KW-0472">Membrane</keyword>
<dbReference type="AlphaFoldDB" id="A0A1I6H4Q9"/>
<dbReference type="InterPro" id="IPR000719">
    <property type="entry name" value="Prot_kinase_dom"/>
</dbReference>
<reference evidence="10" key="1">
    <citation type="submission" date="2016-10" db="EMBL/GenBank/DDBJ databases">
        <authorList>
            <person name="Varghese N."/>
            <person name="Submissions S."/>
        </authorList>
    </citation>
    <scope>NUCLEOTIDE SEQUENCE [LARGE SCALE GENOMIC DNA]</scope>
    <source>
        <strain evidence="10">CGMCC 1.6294</strain>
    </source>
</reference>
<dbReference type="Pfam" id="PF13672">
    <property type="entry name" value="PP2C_2"/>
    <property type="match status" value="1"/>
</dbReference>
<protein>
    <submittedName>
        <fullName evidence="9">Serine/threonine protein phosphatase PrpC</fullName>
    </submittedName>
</protein>
<evidence type="ECO:0000256" key="1">
    <source>
        <dbReference type="ARBA" id="ARBA00022679"/>
    </source>
</evidence>